<feature type="compositionally biased region" description="Low complexity" evidence="1">
    <location>
        <begin position="347"/>
        <end position="382"/>
    </location>
</feature>
<protein>
    <submittedName>
        <fullName evidence="2">Uncharacterized protein</fullName>
    </submittedName>
</protein>
<comment type="caution">
    <text evidence="2">The sequence shown here is derived from an EMBL/GenBank/DDBJ whole genome shotgun (WGS) entry which is preliminary data.</text>
</comment>
<dbReference type="EMBL" id="QZAS01000001">
    <property type="protein sequence ID" value="THX18195.1"/>
    <property type="molecule type" value="Genomic_DNA"/>
</dbReference>
<reference evidence="2" key="1">
    <citation type="submission" date="2018-10" db="EMBL/GenBank/DDBJ databases">
        <title>Fifty Aureobasidium pullulans genomes reveal a recombining polyextremotolerant generalist.</title>
        <authorList>
            <person name="Gostincar C."/>
            <person name="Turk M."/>
            <person name="Zajc J."/>
            <person name="Gunde-Cimerman N."/>
        </authorList>
    </citation>
    <scope>NUCLEOTIDE SEQUENCE [LARGE SCALE GENOMIC DNA]</scope>
    <source>
        <strain evidence="2">EXF-10085</strain>
    </source>
</reference>
<feature type="region of interest" description="Disordered" evidence="1">
    <location>
        <begin position="347"/>
        <end position="385"/>
    </location>
</feature>
<dbReference type="AlphaFoldDB" id="A0A4S9DCB3"/>
<sequence length="412" mass="44567">MWKSEGHTASNRAQILRLGRLERKPSVYHKFPEFSPLFSFRIRSRVYIPIMVGRYTLVGCCIAALSAMTYAQDDVQLPPTIWDRMDLPFTFTDCAAPTEMETCWKAQNFTVEDDLDVQSLGLQNRIDCALTNCWNRVYSCDYQQLLLSYNTTCSLVFPLRTEPAPNLPFWPAPTDAADSCSCNLNKLNDNLPDNNAYSICMEQVQFERGDPDDLEERPTPDCDCCLYGAYAAGAWDTCKDQDPGYIILNYVKEAFIDNDSDGNNNSLAQCVSRLQNFSCVDYGFSIYGVNASDYARPTPLHSATGTWSDTNGILTAPVSGATYTWTAWNATFTITAASVEAAATRSASTTGETSGSASGSVTQKGTGSVTGSVTGTGPGASSMSTGAAPTLMAAQHPAAALMGLGGLAFALL</sequence>
<organism evidence="2">
    <name type="scientific">Aureobasidium pullulans</name>
    <name type="common">Black yeast</name>
    <name type="synonym">Pullularia pullulans</name>
    <dbReference type="NCBI Taxonomy" id="5580"/>
    <lineage>
        <taxon>Eukaryota</taxon>
        <taxon>Fungi</taxon>
        <taxon>Dikarya</taxon>
        <taxon>Ascomycota</taxon>
        <taxon>Pezizomycotina</taxon>
        <taxon>Dothideomycetes</taxon>
        <taxon>Dothideomycetidae</taxon>
        <taxon>Dothideales</taxon>
        <taxon>Saccotheciaceae</taxon>
        <taxon>Aureobasidium</taxon>
    </lineage>
</organism>
<proteinExistence type="predicted"/>
<evidence type="ECO:0000313" key="2">
    <source>
        <dbReference type="EMBL" id="THX18195.1"/>
    </source>
</evidence>
<gene>
    <name evidence="2" type="ORF">D6D13_00446</name>
</gene>
<accession>A0A4S9DCB3</accession>
<name>A0A4S9DCB3_AURPU</name>
<evidence type="ECO:0000256" key="1">
    <source>
        <dbReference type="SAM" id="MobiDB-lite"/>
    </source>
</evidence>